<keyword evidence="2" id="KW-1185">Reference proteome</keyword>
<reference evidence="1 2" key="1">
    <citation type="journal article" date="2012" name="Genome Biol.">
        <title>Sequencing three crocodilian genomes to illuminate the evolution of archosaurs and amniotes.</title>
        <authorList>
            <person name="St John J.A."/>
            <person name="Braun E.L."/>
            <person name="Isberg S.R."/>
            <person name="Miles L.G."/>
            <person name="Chong A.Y."/>
            <person name="Gongora J."/>
            <person name="Dalzell P."/>
            <person name="Moran C."/>
            <person name="Bed'hom B."/>
            <person name="Abzhanov A."/>
            <person name="Burgess S.C."/>
            <person name="Cooksey A.M."/>
            <person name="Castoe T.A."/>
            <person name="Crawford N.G."/>
            <person name="Densmore L.D."/>
            <person name="Drew J.C."/>
            <person name="Edwards S.V."/>
            <person name="Faircloth B.C."/>
            <person name="Fujita M.K."/>
            <person name="Greenwold M.J."/>
            <person name="Hoffmann F.G."/>
            <person name="Howard J.M."/>
            <person name="Iguchi T."/>
            <person name="Janes D.E."/>
            <person name="Khan S.Y."/>
            <person name="Kohno S."/>
            <person name="de Koning A.J."/>
            <person name="Lance S.L."/>
            <person name="McCarthy F.M."/>
            <person name="McCormack J.E."/>
            <person name="Merchant M.E."/>
            <person name="Peterson D.G."/>
            <person name="Pollock D.D."/>
            <person name="Pourmand N."/>
            <person name="Raney B.J."/>
            <person name="Roessler K.A."/>
            <person name="Sanford J.R."/>
            <person name="Sawyer R.H."/>
            <person name="Schmidt C.J."/>
            <person name="Triplett E.W."/>
            <person name="Tuberville T.D."/>
            <person name="Venegas-Anaya M."/>
            <person name="Howard J.T."/>
            <person name="Jarvis E.D."/>
            <person name="Guillette L.J.Jr."/>
            <person name="Glenn T.C."/>
            <person name="Green R.E."/>
            <person name="Ray D.A."/>
        </authorList>
    </citation>
    <scope>NUCLEOTIDE SEQUENCE [LARGE SCALE GENOMIC DNA]</scope>
    <source>
        <strain evidence="1">KSC_2009_1</strain>
    </source>
</reference>
<organism evidence="1 2">
    <name type="scientific">Alligator mississippiensis</name>
    <name type="common">American alligator</name>
    <dbReference type="NCBI Taxonomy" id="8496"/>
    <lineage>
        <taxon>Eukaryota</taxon>
        <taxon>Metazoa</taxon>
        <taxon>Chordata</taxon>
        <taxon>Craniata</taxon>
        <taxon>Vertebrata</taxon>
        <taxon>Euteleostomi</taxon>
        <taxon>Archelosauria</taxon>
        <taxon>Archosauria</taxon>
        <taxon>Crocodylia</taxon>
        <taxon>Alligatoridae</taxon>
        <taxon>Alligatorinae</taxon>
        <taxon>Alligator</taxon>
    </lineage>
</organism>
<name>A0A151NT48_ALLMI</name>
<dbReference type="EMBL" id="AKHW03002142">
    <property type="protein sequence ID" value="KYO39944.1"/>
    <property type="molecule type" value="Genomic_DNA"/>
</dbReference>
<proteinExistence type="predicted"/>
<comment type="caution">
    <text evidence="1">The sequence shown here is derived from an EMBL/GenBank/DDBJ whole genome shotgun (WGS) entry which is preliminary data.</text>
</comment>
<accession>A0A151NT48</accession>
<dbReference type="AlphaFoldDB" id="A0A151NT48"/>
<dbReference type="Proteomes" id="UP000050525">
    <property type="component" value="Unassembled WGS sequence"/>
</dbReference>
<gene>
    <name evidence="1" type="ORF">Y1Q_0004450</name>
</gene>
<protein>
    <submittedName>
        <fullName evidence="1">Uncharacterized protein</fullName>
    </submittedName>
</protein>
<sequence>MLGFLPQVVSACGSCIPIEYSQPESSSTDGLLGKDCSWKFEREDSKMIPDFILCGLAKVSESFLNKVSQLHLCARKLSASIEAQTNKAGGHNCRGSL</sequence>
<evidence type="ECO:0000313" key="1">
    <source>
        <dbReference type="EMBL" id="KYO39944.1"/>
    </source>
</evidence>
<evidence type="ECO:0000313" key="2">
    <source>
        <dbReference type="Proteomes" id="UP000050525"/>
    </source>
</evidence>